<evidence type="ECO:0000313" key="2">
    <source>
        <dbReference type="Proteomes" id="UP000035909"/>
    </source>
</evidence>
<proteinExistence type="predicted"/>
<dbReference type="Proteomes" id="UP000035909">
    <property type="component" value="Unassembled WGS sequence"/>
</dbReference>
<keyword evidence="1" id="KW-0762">Sugar transport</keyword>
<protein>
    <submittedName>
        <fullName evidence="1">PTS sugar transporter subunit IIA</fullName>
    </submittedName>
</protein>
<dbReference type="OrthoDB" id="6271555at2"/>
<dbReference type="STRING" id="320778.ABT57_14730"/>
<dbReference type="InterPro" id="IPR021811">
    <property type="entry name" value="DUF3389"/>
</dbReference>
<accession>A0A0J1H8V3</accession>
<evidence type="ECO:0000313" key="1">
    <source>
        <dbReference type="EMBL" id="KLV08076.1"/>
    </source>
</evidence>
<reference evidence="1 2" key="1">
    <citation type="submission" date="2015-05" db="EMBL/GenBank/DDBJ databases">
        <title>Photobacterium galathea sp. nov.</title>
        <authorList>
            <person name="Machado H."/>
            <person name="Gram L."/>
        </authorList>
    </citation>
    <scope>NUCLEOTIDE SEQUENCE [LARGE SCALE GENOMIC DNA]</scope>
    <source>
        <strain evidence="1 2">DSM 22954</strain>
    </source>
</reference>
<dbReference type="AlphaFoldDB" id="A0A0J1H8V3"/>
<comment type="caution">
    <text evidence="1">The sequence shown here is derived from an EMBL/GenBank/DDBJ whole genome shotgun (WGS) entry which is preliminary data.</text>
</comment>
<dbReference type="Pfam" id="PF11869">
    <property type="entry name" value="DUF3389"/>
    <property type="match status" value="1"/>
</dbReference>
<sequence length="77" mass="8288">MNIVFSQGRVIANQYELVIRLDGDARITLQAMAEDVSLRGKGVNVVTAMGTGVNWSVRLDSEEQLILLADALGIAIS</sequence>
<keyword evidence="1" id="KW-0813">Transport</keyword>
<organism evidence="1 2">
    <name type="scientific">Photobacterium ganghwense</name>
    <dbReference type="NCBI Taxonomy" id="320778"/>
    <lineage>
        <taxon>Bacteria</taxon>
        <taxon>Pseudomonadati</taxon>
        <taxon>Pseudomonadota</taxon>
        <taxon>Gammaproteobacteria</taxon>
        <taxon>Vibrionales</taxon>
        <taxon>Vibrionaceae</taxon>
        <taxon>Photobacterium</taxon>
    </lineage>
</organism>
<dbReference type="EMBL" id="LDOU01000015">
    <property type="protein sequence ID" value="KLV08076.1"/>
    <property type="molecule type" value="Genomic_DNA"/>
</dbReference>
<dbReference type="RefSeq" id="WP_047885968.1">
    <property type="nucleotide sequence ID" value="NZ_CP071326.1"/>
</dbReference>
<name>A0A0J1H8V3_9GAMM</name>
<keyword evidence="2" id="KW-1185">Reference proteome</keyword>
<dbReference type="PATRIC" id="fig|320778.3.peg.3203"/>
<gene>
    <name evidence="1" type="ORF">ABT57_14730</name>
</gene>